<gene>
    <name evidence="2" type="ORF">SAMN05660493_02252</name>
</gene>
<dbReference type="Proteomes" id="UP000187261">
    <property type="component" value="Unassembled WGS sequence"/>
</dbReference>
<protein>
    <recommendedName>
        <fullName evidence="1">Glycosyltransferase 2-like domain-containing protein</fullName>
    </recommendedName>
</protein>
<dbReference type="SUPFAM" id="SSF53448">
    <property type="entry name" value="Nucleotide-diphospho-sugar transferases"/>
    <property type="match status" value="1"/>
</dbReference>
<dbReference type="Gene3D" id="3.90.550.10">
    <property type="entry name" value="Spore Coat Polysaccharide Biosynthesis Protein SpsA, Chain A"/>
    <property type="match status" value="1"/>
</dbReference>
<dbReference type="InterPro" id="IPR029044">
    <property type="entry name" value="Nucleotide-diphossugar_trans"/>
</dbReference>
<organism evidence="2 3">
    <name type="scientific">Epilithonimonas bovis DSM 19482</name>
    <dbReference type="NCBI Taxonomy" id="1121284"/>
    <lineage>
        <taxon>Bacteria</taxon>
        <taxon>Pseudomonadati</taxon>
        <taxon>Bacteroidota</taxon>
        <taxon>Flavobacteriia</taxon>
        <taxon>Flavobacteriales</taxon>
        <taxon>Weeksellaceae</taxon>
        <taxon>Chryseobacterium group</taxon>
        <taxon>Epilithonimonas</taxon>
    </lineage>
</organism>
<dbReference type="Pfam" id="PF00535">
    <property type="entry name" value="Glycos_transf_2"/>
    <property type="match status" value="1"/>
</dbReference>
<feature type="domain" description="Glycosyltransferase 2-like" evidence="1">
    <location>
        <begin position="6"/>
        <end position="133"/>
    </location>
</feature>
<accession>A0A1U7PZN7</accession>
<evidence type="ECO:0000259" key="1">
    <source>
        <dbReference type="Pfam" id="PF00535"/>
    </source>
</evidence>
<dbReference type="InterPro" id="IPR001173">
    <property type="entry name" value="Glyco_trans_2-like"/>
</dbReference>
<dbReference type="AlphaFoldDB" id="A0A1U7PZN7"/>
<evidence type="ECO:0000313" key="3">
    <source>
        <dbReference type="Proteomes" id="UP000187261"/>
    </source>
</evidence>
<evidence type="ECO:0000313" key="2">
    <source>
        <dbReference type="EMBL" id="SIT97532.1"/>
    </source>
</evidence>
<dbReference type="PANTHER" id="PTHR22916">
    <property type="entry name" value="GLYCOSYLTRANSFERASE"/>
    <property type="match status" value="1"/>
</dbReference>
<keyword evidence="3" id="KW-1185">Reference proteome</keyword>
<dbReference type="GO" id="GO:0016758">
    <property type="term" value="F:hexosyltransferase activity"/>
    <property type="evidence" value="ECO:0007669"/>
    <property type="project" value="UniProtKB-ARBA"/>
</dbReference>
<name>A0A1U7PZN7_9FLAO</name>
<dbReference type="RefSeq" id="WP_076783687.1">
    <property type="nucleotide sequence ID" value="NZ_FTPU01000025.1"/>
</dbReference>
<sequence length="346" mass="40971">MAKILSIIIPSYNMEKLLGRCIESLLPDKLNNIEIIIVNDGSKDNTLLVANEYKGNYPDVIVVIDKPNGNYGSCINEGLKVAKGKYIKILDADDWFDSKAFKEYILVLEKTDVDLILTDFNDVIADGPIIKRHCENLDPYKVLSSTHVFESSSFLKLGMHAVTYRTKILRDNNYKQTEGISYTDQEWIFYPMEWVQKVFYCPLNVYQYNLGREGQTMDPKIIVRNISHFIQILERMLDTLSHKEFSNEQKKYLYNCMRGTLKTIYKNVLLNDNIGFDLKTLSNLDHRIKYMLPLYYKEMDDFVIHKYLPLKYIYYWRRKQKRYPNIVLQLNKNLKLLQKKFEYYRS</sequence>
<proteinExistence type="predicted"/>
<dbReference type="EMBL" id="FTPU01000025">
    <property type="protein sequence ID" value="SIT97532.1"/>
    <property type="molecule type" value="Genomic_DNA"/>
</dbReference>
<dbReference type="CDD" id="cd00761">
    <property type="entry name" value="Glyco_tranf_GTA_type"/>
    <property type="match status" value="1"/>
</dbReference>
<reference evidence="3" key="1">
    <citation type="submission" date="2016-10" db="EMBL/GenBank/DDBJ databases">
        <authorList>
            <person name="Varghese N."/>
            <person name="Submissions S."/>
        </authorList>
    </citation>
    <scope>NUCLEOTIDE SEQUENCE [LARGE SCALE GENOMIC DNA]</scope>
    <source>
        <strain evidence="3">DSM 19482</strain>
    </source>
</reference>
<dbReference type="PANTHER" id="PTHR22916:SF3">
    <property type="entry name" value="UDP-GLCNAC:BETAGAL BETA-1,3-N-ACETYLGLUCOSAMINYLTRANSFERASE-LIKE PROTEIN 1"/>
    <property type="match status" value="1"/>
</dbReference>
<dbReference type="STRING" id="1121284.SAMN05660493_02252"/>